<organism evidence="5">
    <name type="scientific">Bicosoecida sp. CB-2014</name>
    <dbReference type="NCBI Taxonomy" id="1486930"/>
    <lineage>
        <taxon>Eukaryota</taxon>
        <taxon>Sar</taxon>
        <taxon>Stramenopiles</taxon>
        <taxon>Bigyra</taxon>
        <taxon>Opalozoa</taxon>
        <taxon>Bicosoecida</taxon>
    </lineage>
</organism>
<evidence type="ECO:0000256" key="1">
    <source>
        <dbReference type="SAM" id="MobiDB-lite"/>
    </source>
</evidence>
<dbReference type="GO" id="GO:0016787">
    <property type="term" value="F:hydrolase activity"/>
    <property type="evidence" value="ECO:0007669"/>
    <property type="project" value="InterPro"/>
</dbReference>
<keyword evidence="2" id="KW-0472">Membrane</keyword>
<reference evidence="5" key="1">
    <citation type="submission" date="2021-01" db="EMBL/GenBank/DDBJ databases">
        <authorList>
            <person name="Corre E."/>
            <person name="Pelletier E."/>
            <person name="Niang G."/>
            <person name="Scheremetjew M."/>
            <person name="Finn R."/>
            <person name="Kale V."/>
            <person name="Holt S."/>
            <person name="Cochrane G."/>
            <person name="Meng A."/>
            <person name="Brown T."/>
            <person name="Cohen L."/>
        </authorList>
    </citation>
    <scope>NUCLEOTIDE SEQUENCE</scope>
    <source>
        <strain evidence="5">Ms1</strain>
    </source>
</reference>
<dbReference type="EMBL" id="HBFS01015716">
    <property type="protein sequence ID" value="CAD8917266.1"/>
    <property type="molecule type" value="Transcribed_RNA"/>
</dbReference>
<feature type="domain" description="TMEM62 Ig-like" evidence="4">
    <location>
        <begin position="365"/>
        <end position="479"/>
    </location>
</feature>
<gene>
    <name evidence="5" type="ORF">BSP0115_LOCUS10527</name>
</gene>
<dbReference type="Pfam" id="PF00149">
    <property type="entry name" value="Metallophos"/>
    <property type="match status" value="1"/>
</dbReference>
<feature type="transmembrane region" description="Helical" evidence="2">
    <location>
        <begin position="650"/>
        <end position="671"/>
    </location>
</feature>
<feature type="transmembrane region" description="Helical" evidence="2">
    <location>
        <begin position="596"/>
        <end position="614"/>
    </location>
</feature>
<proteinExistence type="predicted"/>
<feature type="region of interest" description="Disordered" evidence="1">
    <location>
        <begin position="682"/>
        <end position="708"/>
    </location>
</feature>
<feature type="transmembrane region" description="Helical" evidence="2">
    <location>
        <begin position="766"/>
        <end position="787"/>
    </location>
</feature>
<keyword evidence="2" id="KW-0812">Transmembrane</keyword>
<dbReference type="InterPro" id="IPR056229">
    <property type="entry name" value="Ig_TMM62"/>
</dbReference>
<dbReference type="PANTHER" id="PTHR14795">
    <property type="entry name" value="HELICASE RELATED"/>
    <property type="match status" value="1"/>
</dbReference>
<evidence type="ECO:0000256" key="2">
    <source>
        <dbReference type="SAM" id="Phobius"/>
    </source>
</evidence>
<feature type="compositionally biased region" description="Low complexity" evidence="1">
    <location>
        <begin position="697"/>
        <end position="708"/>
    </location>
</feature>
<name>A0A7S1G9P5_9STRA</name>
<feature type="domain" description="Calcineurin-like phosphoesterase" evidence="3">
    <location>
        <begin position="83"/>
        <end position="319"/>
    </location>
</feature>
<sequence length="836" mass="89610">MGRTATRVCRRLAAEYPCCIVGWSALPVVLGVMALTFATRSTRSLTIEQATQWGAEGGPPNPAGDGVLADAVVLGASAGALTHFVHVGDTHISRDFPAWEARFESLMSEGLPAIDPAFVVHTGDMVESKFPSPTPAFHGQVLESEFAAHAALLKTYGWWDSSRWVEMMGNHDGLSVYRKASSKNLFNTYSITGSTKRPDDAVVVFDGPTQRAAGAAGDASAPVTSVRLVTLDQTPEPGLSTPFNTLGRMLDADVARVEALLAAAPPRVQPASGARPANFSVLLVAGHYPLSFMMGHALDDALDAHADVVSAYLCGHLHSAGMWARLGRRGHVMELEVDDMFGSAGYRVMAFDHGLMSFADTRIETWPLVLVTNPKDARWLDPAEPTPLMVTSTHIRLLAFSPADIPPTGIVVAIADVIVCGGDGRDNVPPITASDEHAGLFTCPWSPADYAAGLHDMRVTVEDAEGRETVHTMSFSLDGSGAAIPLNFSNLRSALSSFGAYAAIISLSWALLGGVGIGVGYCLFGVYGAKKHPERLSAWHGWVNRMRAVEAAGHSDKALVAAFGRRATTCGGRAKLYATWGLHRHLWRASLLPRRVAVALGTIVTWIAFAPMFLGPFVADPPESHWAIGFTWGVFVFDSGELVSVPEMCFGATFILLLWTLPLFTICFLPADTAAVPRLGMRASDRDDDDGSGDGSDGSPPSDISGSPTLDIELVHVHSRRPGLDGSDEDEANAHARDIRAGSFESGALGRGRHSVRRCCREHEQVIRPLAFPTFFFLVAGGLYLLWVLWDAFGFATVMLSPVGLVHLVMTVWLVVDAFKRDREGVANRVSAVRAA</sequence>
<dbReference type="PANTHER" id="PTHR14795:SF0">
    <property type="entry name" value="TRANSMEMBRANE PROTEIN 62"/>
    <property type="match status" value="1"/>
</dbReference>
<dbReference type="Gene3D" id="3.60.21.10">
    <property type="match status" value="1"/>
</dbReference>
<evidence type="ECO:0000259" key="3">
    <source>
        <dbReference type="Pfam" id="PF00149"/>
    </source>
</evidence>
<evidence type="ECO:0008006" key="6">
    <source>
        <dbReference type="Google" id="ProtNLM"/>
    </source>
</evidence>
<dbReference type="SUPFAM" id="SSF56300">
    <property type="entry name" value="Metallo-dependent phosphatases"/>
    <property type="match status" value="1"/>
</dbReference>
<feature type="transmembrane region" description="Helical" evidence="2">
    <location>
        <begin position="12"/>
        <end position="38"/>
    </location>
</feature>
<feature type="transmembrane region" description="Helical" evidence="2">
    <location>
        <begin position="793"/>
        <end position="816"/>
    </location>
</feature>
<evidence type="ECO:0000313" key="5">
    <source>
        <dbReference type="EMBL" id="CAD8917266.1"/>
    </source>
</evidence>
<dbReference type="AlphaFoldDB" id="A0A7S1G9P5"/>
<protein>
    <recommendedName>
        <fullName evidence="6">Calcineurin-like phosphoesterase domain-containing protein</fullName>
    </recommendedName>
</protein>
<keyword evidence="2" id="KW-1133">Transmembrane helix</keyword>
<feature type="transmembrane region" description="Helical" evidence="2">
    <location>
        <begin position="498"/>
        <end position="527"/>
    </location>
</feature>
<evidence type="ECO:0000259" key="4">
    <source>
        <dbReference type="Pfam" id="PF24384"/>
    </source>
</evidence>
<dbReference type="InterPro" id="IPR029052">
    <property type="entry name" value="Metallo-depent_PP-like"/>
</dbReference>
<dbReference type="Pfam" id="PF24384">
    <property type="entry name" value="Ig_TMM62"/>
    <property type="match status" value="1"/>
</dbReference>
<dbReference type="InterPro" id="IPR004843">
    <property type="entry name" value="Calcineurin-like_PHP"/>
</dbReference>
<accession>A0A7S1G9P5</accession>